<keyword evidence="2 3" id="KW-0067">ATP-binding</keyword>
<dbReference type="InterPro" id="IPR027417">
    <property type="entry name" value="P-loop_NTPase"/>
</dbReference>
<dbReference type="GO" id="GO:0017116">
    <property type="term" value="F:single-stranded DNA helicase activity"/>
    <property type="evidence" value="ECO:0007669"/>
    <property type="project" value="TreeGrafter"/>
</dbReference>
<evidence type="ECO:0000256" key="2">
    <source>
        <dbReference type="ARBA" id="ARBA00022840"/>
    </source>
</evidence>
<feature type="binding site" evidence="3">
    <location>
        <begin position="356"/>
        <end position="360"/>
    </location>
    <ligand>
        <name>ATP</name>
        <dbReference type="ChEBI" id="CHEBI:30616"/>
    </ligand>
</feature>
<dbReference type="InterPro" id="IPR029493">
    <property type="entry name" value="RecD2-like_HHH"/>
</dbReference>
<dbReference type="InterPro" id="IPR041451">
    <property type="entry name" value="RecD2_SH13"/>
</dbReference>
<protein>
    <recommendedName>
        <fullName evidence="3">ATP-dependent RecD2 DNA helicase</fullName>
        <ecNumber evidence="3">5.6.2.3</ecNumber>
    </recommendedName>
    <alternativeName>
        <fullName evidence="3">DNA 5'-3' helicase subunit RecD2</fullName>
    </alternativeName>
</protein>
<reference evidence="5 6" key="1">
    <citation type="submission" date="2020-08" db="EMBL/GenBank/DDBJ databases">
        <title>Genomic Encyclopedia of Type Strains, Phase IV (KMG-IV): sequencing the most valuable type-strain genomes for metagenomic binning, comparative biology and taxonomic classification.</title>
        <authorList>
            <person name="Goeker M."/>
        </authorList>
    </citation>
    <scope>NUCLEOTIDE SEQUENCE [LARGE SCALE GENOMIC DNA]</scope>
    <source>
        <strain evidence="5 6">DSM 14925</strain>
    </source>
</reference>
<dbReference type="InterPro" id="IPR027785">
    <property type="entry name" value="UvrD-like_helicase_C"/>
</dbReference>
<dbReference type="GO" id="GO:0003677">
    <property type="term" value="F:DNA binding"/>
    <property type="evidence" value="ECO:0007669"/>
    <property type="project" value="UniProtKB-UniRule"/>
</dbReference>
<dbReference type="EMBL" id="JACHHV010000005">
    <property type="protein sequence ID" value="MBB5887563.1"/>
    <property type="molecule type" value="Genomic_DNA"/>
</dbReference>
<dbReference type="HAMAP" id="MF_01488">
    <property type="entry name" value="RecD2"/>
    <property type="match status" value="1"/>
</dbReference>
<evidence type="ECO:0000256" key="3">
    <source>
        <dbReference type="HAMAP-Rule" id="MF_01488"/>
    </source>
</evidence>
<dbReference type="GO" id="GO:0043139">
    <property type="term" value="F:5'-3' DNA helicase activity"/>
    <property type="evidence" value="ECO:0007669"/>
    <property type="project" value="UniProtKB-UniRule"/>
</dbReference>
<dbReference type="InterPro" id="IPR003593">
    <property type="entry name" value="AAA+_ATPase"/>
</dbReference>
<comment type="catalytic activity">
    <reaction evidence="3">
        <text>ATP + H2O = ADP + phosphate + H(+)</text>
        <dbReference type="Rhea" id="RHEA:13065"/>
        <dbReference type="ChEBI" id="CHEBI:15377"/>
        <dbReference type="ChEBI" id="CHEBI:15378"/>
        <dbReference type="ChEBI" id="CHEBI:30616"/>
        <dbReference type="ChEBI" id="CHEBI:43474"/>
        <dbReference type="ChEBI" id="CHEBI:456216"/>
        <dbReference type="EC" id="5.6.2.3"/>
    </reaction>
</comment>
<dbReference type="Pfam" id="PF14490">
    <property type="entry name" value="HHH_RecD2"/>
    <property type="match status" value="1"/>
</dbReference>
<keyword evidence="6" id="KW-1185">Reference proteome</keyword>
<comment type="similarity">
    <text evidence="3">Belongs to the RecD family. RecD2 subfamily.</text>
</comment>
<dbReference type="Pfam" id="PF23139">
    <property type="entry name" value="OB_YrrC"/>
    <property type="match status" value="1"/>
</dbReference>
<dbReference type="CDD" id="cd18809">
    <property type="entry name" value="SF1_C_RecD"/>
    <property type="match status" value="1"/>
</dbReference>
<dbReference type="Pfam" id="PF13604">
    <property type="entry name" value="AAA_30"/>
    <property type="match status" value="1"/>
</dbReference>
<dbReference type="Gene3D" id="2.30.30.940">
    <property type="match status" value="1"/>
</dbReference>
<keyword evidence="3" id="KW-0238">DNA-binding</keyword>
<comment type="function">
    <text evidence="3">DNA-dependent ATPase and ATP-dependent 5'-3' DNA helicase. Has no activity on blunt DNA or DNA with 3'-overhangs, requires at least 10 bases of 5'-ssDNA for helicase activity.</text>
</comment>
<dbReference type="PANTHER" id="PTHR43788:SF6">
    <property type="entry name" value="DNA HELICASE B"/>
    <property type="match status" value="1"/>
</dbReference>
<dbReference type="GO" id="GO:0009338">
    <property type="term" value="C:exodeoxyribonuclease V complex"/>
    <property type="evidence" value="ECO:0007669"/>
    <property type="project" value="TreeGrafter"/>
</dbReference>
<evidence type="ECO:0000313" key="5">
    <source>
        <dbReference type="EMBL" id="MBB5887563.1"/>
    </source>
</evidence>
<accession>A0A841C421</accession>
<dbReference type="NCBIfam" id="TIGR01448">
    <property type="entry name" value="recD_rel"/>
    <property type="match status" value="1"/>
</dbReference>
<dbReference type="Proteomes" id="UP000562464">
    <property type="component" value="Unassembled WGS sequence"/>
</dbReference>
<evidence type="ECO:0000313" key="6">
    <source>
        <dbReference type="Proteomes" id="UP000562464"/>
    </source>
</evidence>
<gene>
    <name evidence="3" type="primary">recD2</name>
    <name evidence="5" type="ORF">HNQ37_000435</name>
</gene>
<dbReference type="GO" id="GO:0006310">
    <property type="term" value="P:DNA recombination"/>
    <property type="evidence" value="ECO:0007669"/>
    <property type="project" value="InterPro"/>
</dbReference>
<name>A0A841C421_9LACT</name>
<dbReference type="InterPro" id="IPR006345">
    <property type="entry name" value="RecD2"/>
</dbReference>
<dbReference type="AlphaFoldDB" id="A0A841C421"/>
<dbReference type="Pfam" id="PF18335">
    <property type="entry name" value="SH3_13"/>
    <property type="match status" value="1"/>
</dbReference>
<dbReference type="CDD" id="cd17933">
    <property type="entry name" value="DEXSc_RecD-like"/>
    <property type="match status" value="1"/>
</dbReference>
<dbReference type="GO" id="GO:0005524">
    <property type="term" value="F:ATP binding"/>
    <property type="evidence" value="ECO:0007669"/>
    <property type="project" value="UniProtKB-UniRule"/>
</dbReference>
<dbReference type="RefSeq" id="WP_183538873.1">
    <property type="nucleotide sequence ID" value="NZ_JACHHV010000005.1"/>
</dbReference>
<keyword evidence="3 5" id="KW-0378">Hydrolase</keyword>
<feature type="domain" description="AAA+ ATPase" evidence="4">
    <location>
        <begin position="345"/>
        <end position="777"/>
    </location>
</feature>
<proteinExistence type="inferred from homology"/>
<keyword evidence="3" id="KW-0413">Isomerase</keyword>
<organism evidence="5 6">
    <name type="scientific">Lactovum miscens</name>
    <dbReference type="NCBI Taxonomy" id="190387"/>
    <lineage>
        <taxon>Bacteria</taxon>
        <taxon>Bacillati</taxon>
        <taxon>Bacillota</taxon>
        <taxon>Bacilli</taxon>
        <taxon>Lactobacillales</taxon>
        <taxon>Streptococcaceae</taxon>
        <taxon>Lactovum</taxon>
    </lineage>
</organism>
<evidence type="ECO:0000259" key="4">
    <source>
        <dbReference type="SMART" id="SM00382"/>
    </source>
</evidence>
<keyword evidence="3" id="KW-0347">Helicase</keyword>
<keyword evidence="1 3" id="KW-0547">Nucleotide-binding</keyword>
<dbReference type="GO" id="GO:0016787">
    <property type="term" value="F:hydrolase activity"/>
    <property type="evidence" value="ECO:0007669"/>
    <property type="project" value="UniProtKB-KW"/>
</dbReference>
<dbReference type="SMART" id="SM00382">
    <property type="entry name" value="AAA"/>
    <property type="match status" value="1"/>
</dbReference>
<sequence>MEEKLFFTGKIESIFFNNPSNLYKVLLVEIDDTNSESFDDSEIVVTGTIGDVVESETYTFYGHITNHPRYGEQLQVDTYEKLAPTTVNGLVKYLSSDTFPGIGKETAKKIVKLYPKNTVDDILENPEKLTRILKENKKAAFIKNLSTNHGMENILSKLYGYGLTGRLAAQIYKTYQAESLNIIKHNPYQLVEDIEGVGFLTTDKIASELGIEPSSPHRLKAALFHIVKDQPNSTGDTYIEETRLLFLAKEMLEAARHVLIPLDDLKAQLEDLIQEERLLKSEDKIFDKLLAQAEERIASNITRLLRHTDNILVEDDFDSAISEVEKKLGIIYDDLQKQAIHDALKYPIFILTGGPGTGKTTIINGFLQVYAQLNNLSLRQEDYSTDLFPFILAAPTGRASRRLSDLSGLPASTLHRTLGINSDDENEDLANDLSGEVLIVDEFSMVDTWLANKLFSAIPGRMKVMIVGDSDQLASVGPGQVLGDLLAFHEIPSLKLNHIYRQSEDSTITDLAHSIKEGKIPSDFTERKADRNFFQANSFQLPSLIGQIATSWKRKGNSAFDFQVLIPMYKGPAGITAINKELQDIFNPKGEGLEFNFMEGLFRKEDKVLQLVNDAENNVFNGDIGKIIELIPAKYSESKQDELNIDFDGQKLNYIRSDWVNIRLAYAISIHKSQGSEFEMVIVPMVSGYARMLQRNLVYTAITRARKSLIMLGEIGAFLTAVRKEGKNRRTSLFDRLVQLSEKTFSPKTHLTSTTLDESTIVNDYELSNNVENKLNDITSNSKILIQEMINFECIDPLIGLKDLDFEPFRKGERFLNLH</sequence>
<evidence type="ECO:0000256" key="1">
    <source>
        <dbReference type="ARBA" id="ARBA00022741"/>
    </source>
</evidence>
<comment type="caution">
    <text evidence="5">The sequence shown here is derived from an EMBL/GenBank/DDBJ whole genome shotgun (WGS) entry which is preliminary data.</text>
</comment>
<dbReference type="PANTHER" id="PTHR43788">
    <property type="entry name" value="DNA2/NAM7 HELICASE FAMILY MEMBER"/>
    <property type="match status" value="1"/>
</dbReference>
<dbReference type="Pfam" id="PF13538">
    <property type="entry name" value="UvrD_C_2"/>
    <property type="match status" value="1"/>
</dbReference>
<dbReference type="InterPro" id="IPR050534">
    <property type="entry name" value="Coronavir_polyprotein_1ab"/>
</dbReference>
<dbReference type="SUPFAM" id="SSF52540">
    <property type="entry name" value="P-loop containing nucleoside triphosphate hydrolases"/>
    <property type="match status" value="2"/>
</dbReference>
<dbReference type="Gene3D" id="3.40.50.300">
    <property type="entry name" value="P-loop containing nucleotide triphosphate hydrolases"/>
    <property type="match status" value="2"/>
</dbReference>
<dbReference type="EC" id="5.6.2.3" evidence="3"/>
<dbReference type="InterPro" id="IPR055446">
    <property type="entry name" value="RecD2_N_OB"/>
</dbReference>